<organism evidence="2 3">
    <name type="scientific">Actinocorallia libanotica</name>
    <dbReference type="NCBI Taxonomy" id="46162"/>
    <lineage>
        <taxon>Bacteria</taxon>
        <taxon>Bacillati</taxon>
        <taxon>Actinomycetota</taxon>
        <taxon>Actinomycetes</taxon>
        <taxon>Streptosporangiales</taxon>
        <taxon>Thermomonosporaceae</taxon>
        <taxon>Actinocorallia</taxon>
    </lineage>
</organism>
<dbReference type="EMBL" id="BAAAHH010000029">
    <property type="protein sequence ID" value="GAA0963026.1"/>
    <property type="molecule type" value="Genomic_DNA"/>
</dbReference>
<evidence type="ECO:0000313" key="2">
    <source>
        <dbReference type="EMBL" id="GAA0963026.1"/>
    </source>
</evidence>
<reference evidence="3" key="1">
    <citation type="journal article" date="2019" name="Int. J. Syst. Evol. Microbiol.">
        <title>The Global Catalogue of Microorganisms (GCM) 10K type strain sequencing project: providing services to taxonomists for standard genome sequencing and annotation.</title>
        <authorList>
            <consortium name="The Broad Institute Genomics Platform"/>
            <consortium name="The Broad Institute Genome Sequencing Center for Infectious Disease"/>
            <person name="Wu L."/>
            <person name="Ma J."/>
        </authorList>
    </citation>
    <scope>NUCLEOTIDE SEQUENCE [LARGE SCALE GENOMIC DNA]</scope>
    <source>
        <strain evidence="3">JCM 10696</strain>
    </source>
</reference>
<sequence length="101" mass="10586">MSGEYYRRGHMVTGKNGRRFYRSGHWVRRNSGAAAGGGAVVILIIAVILVLGSGGSGPEEPREKPVVRTPAVPVPAVRTVTPGTTLAPDPGITDLPDVVIE</sequence>
<name>A0ABP4CC39_9ACTN</name>
<protein>
    <submittedName>
        <fullName evidence="2">Uncharacterized protein</fullName>
    </submittedName>
</protein>
<comment type="caution">
    <text evidence="2">The sequence shown here is derived from an EMBL/GenBank/DDBJ whole genome shotgun (WGS) entry which is preliminary data.</text>
</comment>
<dbReference type="RefSeq" id="WP_344244181.1">
    <property type="nucleotide sequence ID" value="NZ_BAAAHH010000029.1"/>
</dbReference>
<gene>
    <name evidence="2" type="ORF">GCM10009550_57960</name>
</gene>
<keyword evidence="3" id="KW-1185">Reference proteome</keyword>
<keyword evidence="1" id="KW-1133">Transmembrane helix</keyword>
<feature type="transmembrane region" description="Helical" evidence="1">
    <location>
        <begin position="32"/>
        <end position="52"/>
    </location>
</feature>
<proteinExistence type="predicted"/>
<accession>A0ABP4CC39</accession>
<keyword evidence="1" id="KW-0812">Transmembrane</keyword>
<evidence type="ECO:0000256" key="1">
    <source>
        <dbReference type="SAM" id="Phobius"/>
    </source>
</evidence>
<keyword evidence="1" id="KW-0472">Membrane</keyword>
<evidence type="ECO:0000313" key="3">
    <source>
        <dbReference type="Proteomes" id="UP001500665"/>
    </source>
</evidence>
<dbReference type="Proteomes" id="UP001500665">
    <property type="component" value="Unassembled WGS sequence"/>
</dbReference>